<dbReference type="KEGG" id="acin:CBP34_17870"/>
<keyword evidence="2" id="KW-1185">Reference proteome</keyword>
<keyword evidence="1" id="KW-0808">Transferase</keyword>
<dbReference type="InterPro" id="IPR017521">
    <property type="entry name" value="Sugar_tfrase_PEP-CTERM_Stp1"/>
</dbReference>
<dbReference type="Pfam" id="PF13692">
    <property type="entry name" value="Glyco_trans_1_4"/>
    <property type="match status" value="1"/>
</dbReference>
<gene>
    <name evidence="1" type="ORF">CBP34_17870</name>
</gene>
<dbReference type="CDD" id="cd03801">
    <property type="entry name" value="GT4_PimA-like"/>
    <property type="match status" value="1"/>
</dbReference>
<dbReference type="SUPFAM" id="SSF53756">
    <property type="entry name" value="UDP-Glycosyltransferase/glycogen phosphorylase"/>
    <property type="match status" value="1"/>
</dbReference>
<dbReference type="NCBIfam" id="TIGR03087">
    <property type="entry name" value="stp1"/>
    <property type="match status" value="1"/>
</dbReference>
<evidence type="ECO:0000313" key="2">
    <source>
        <dbReference type="Proteomes" id="UP000194432"/>
    </source>
</evidence>
<proteinExistence type="predicted"/>
<dbReference type="EMBL" id="CP021361">
    <property type="protein sequence ID" value="ART53154.1"/>
    <property type="molecule type" value="Genomic_DNA"/>
</dbReference>
<dbReference type="AlphaFoldDB" id="A0A240U6T0"/>
<organism evidence="1 2">
    <name type="scientific">Acidovorax carolinensis</name>
    <dbReference type="NCBI Taxonomy" id="553814"/>
    <lineage>
        <taxon>Bacteria</taxon>
        <taxon>Pseudomonadati</taxon>
        <taxon>Pseudomonadota</taxon>
        <taxon>Betaproteobacteria</taxon>
        <taxon>Burkholderiales</taxon>
        <taxon>Comamonadaceae</taxon>
        <taxon>Acidovorax</taxon>
    </lineage>
</organism>
<reference evidence="1 2" key="1">
    <citation type="submission" date="2017-05" db="EMBL/GenBank/DDBJ databases">
        <title>Polyphasic characterization of four soil-derived phenanthrene-degrading Acidovorax strains and proposal of Acidovorax phenanthrenivorans sp. nov.</title>
        <authorList>
            <person name="Singleton D.R."/>
            <person name="Lee J."/>
            <person name="Dickey A.N."/>
            <person name="Stroud A."/>
            <person name="Scholl E.H."/>
            <person name="Wright F.A."/>
            <person name="Aitken M.D."/>
        </authorList>
    </citation>
    <scope>NUCLEOTIDE SEQUENCE [LARGE SCALE GENOMIC DNA]</scope>
    <source>
        <strain evidence="1">NA3</strain>
    </source>
</reference>
<dbReference type="Proteomes" id="UP000194432">
    <property type="component" value="Chromosome 1"/>
</dbReference>
<dbReference type="GO" id="GO:0016757">
    <property type="term" value="F:glycosyltransferase activity"/>
    <property type="evidence" value="ECO:0007669"/>
    <property type="project" value="TreeGrafter"/>
</dbReference>
<accession>A0A240U6T0</accession>
<protein>
    <submittedName>
        <fullName evidence="1">Sugar transferase</fullName>
    </submittedName>
</protein>
<sequence>MTAMGNILYLVHRLPYPPNKGDKVRSYHLLRHLQQRHRVFLGTFIDDPEDAQHLPTLQAMCPDLHVERIHARSAKVKSLSGLLTGEALTLSYYRSAGMQRWVAQTTAEHNLQACVVFSSAMAQYAQPLLPQVPMLVDFVDVDSAKWTQYAPAHRWPMSMLYRREGNRLRAYERAMALLARRSYFVTPNETALFLSQAPECEGRVQSMGNGVDADFFMPGPRRLNPFEAGEQAIVFTGAMDYWPNIDGVSWFVADVLPLLRTRWPLARFYIVGRSPSPQVQALASGHVVVTGTVPDVRPYLQYASAVVAPLRVARGIQNKILEAMAMQQPVITVSSCADAIGATAGQGLLRADTPEEFVQALQLLLESPYNAAALGQQARRYVEKECSWQAHLSGIDSCLGRTRDAHPHDADA</sequence>
<dbReference type="PANTHER" id="PTHR12526:SF600">
    <property type="entry name" value="GLYCOSYL TRANSFERASE GROUP 1"/>
    <property type="match status" value="1"/>
</dbReference>
<evidence type="ECO:0000313" key="1">
    <source>
        <dbReference type="EMBL" id="ART53154.1"/>
    </source>
</evidence>
<name>A0A240U6T0_9BURK</name>
<dbReference type="PANTHER" id="PTHR12526">
    <property type="entry name" value="GLYCOSYLTRANSFERASE"/>
    <property type="match status" value="1"/>
</dbReference>
<dbReference type="Gene3D" id="3.40.50.2000">
    <property type="entry name" value="Glycogen Phosphorylase B"/>
    <property type="match status" value="1"/>
</dbReference>
<dbReference type="RefSeq" id="WP_094098808.1">
    <property type="nucleotide sequence ID" value="NZ_CP021361.1"/>
</dbReference>